<keyword evidence="3 7" id="KW-1134">Transmembrane beta strand</keyword>
<dbReference type="AlphaFoldDB" id="A0A1N6FHJ0"/>
<dbReference type="InterPro" id="IPR023996">
    <property type="entry name" value="TonB-dep_OMP_SusC/RagA"/>
</dbReference>
<evidence type="ECO:0000256" key="2">
    <source>
        <dbReference type="ARBA" id="ARBA00022448"/>
    </source>
</evidence>
<name>A0A1N6FHJ0_9BACT</name>
<evidence type="ECO:0000313" key="11">
    <source>
        <dbReference type="Proteomes" id="UP000185003"/>
    </source>
</evidence>
<sequence>MKKIRLPGVLLPSPVAVLKLLLFMKLIFTIVLITCMQVSAKVYSQKTKLTFRAEKVQLAKILRLIEKQTNYRFVYSNEVLPAEKKITVHALETPFDEVMKTLLDDTGLNFKLLANNLVVIAPGRTVIEDITIKGKVSDATGVPLPGVSVRIENTTKGTSTNAGGQFELQAPGTANLVFSYLGYLTQVIPVNNQATLNVILKEDTKGLNEVVVVGYGSQKRVNMTGAVATISPAQITERPVTSIQNALQGLTPGLTVLNRPGDVGSDVGTLTVRGRTNLGAPGPLIIIDGIPASNRELASLNPNDVESMSVLKDAASAAIYGARAANGVVLITTKKGVEGKMSIDLNANYGWQSPTRLPDYLGSGDFARLYNEAMKNAGKQPRYTAEEITKFDNGTDRDLYPNTDWYKEALRKNPAYKDIQLGVSGSSKLTQYYLSTGYFGQESLVQNKGLNRYTIRLNTNSQVLPILNIGTNMSFLKQDLDTKGGEMNWVSLNRLGPTMAARQSDGSWGTVNGGKVDATLAKDNVLRNMAEGGRSWTRNQVIQTALNATLTPLPGLTIKGLGSLKYNNELNNSFTNELPALINFITKQPIASTAVTPNEMTEYWGRRQEILLQAYAEYDKHFGKHGAKIMVGASQESNEYRNAFIGRKRFPNNAATTVGLGAGGSENISSDATGSANRSTAEEWAIRSYFGRVNYNYNDKYLLEANLRMDLSSRFHPDHRLSQFPSVSAGWRVSEEPFLKGNVSWLNNLKLRGSWGILGNQDNVAIGNYYDRLNTGYAYNFEGAPVDGVWQSIGTNKLASWEKVNMTDIGMDLTLFNGLLDITADYYVKKTNGILLPQSVPSTYALDAATVNAGSTRNTGIELMLSHNNQIGKDFQYRVSVNVSHIRNKIVFLGDGVHERLSDRWIERVGESVGSFYGWEAEGLFKDQKDVDDHATQSASTKPGDIKYKDQNGDKVIDANDRVIIGNDVPWINYGGAIGASYKGFDFEVLIYGAAKVKTYLDGEAAFSFFNGASVKDYHLKRWTTENPDPNAAYPRILISADGKHNYDNRSSFWLFDASYLRVRSLSFGYTIPHRITKRAAMQQAKVFVSANNPFTFMMDKRLTDYDPEIGSGRGGYPGIKTWAVGLNVRF</sequence>
<dbReference type="InterPro" id="IPR037066">
    <property type="entry name" value="Plug_dom_sf"/>
</dbReference>
<dbReference type="InterPro" id="IPR023997">
    <property type="entry name" value="TonB-dep_OMP_SusC/RagA_CS"/>
</dbReference>
<evidence type="ECO:0000256" key="6">
    <source>
        <dbReference type="ARBA" id="ARBA00023237"/>
    </source>
</evidence>
<keyword evidence="11" id="KW-1185">Reference proteome</keyword>
<dbReference type="InterPro" id="IPR012910">
    <property type="entry name" value="Plug_dom"/>
</dbReference>
<dbReference type="Proteomes" id="UP000185003">
    <property type="component" value="Unassembled WGS sequence"/>
</dbReference>
<keyword evidence="6 7" id="KW-0998">Cell outer membrane</keyword>
<dbReference type="GO" id="GO:0009279">
    <property type="term" value="C:cell outer membrane"/>
    <property type="evidence" value="ECO:0007669"/>
    <property type="project" value="UniProtKB-SubCell"/>
</dbReference>
<dbReference type="InterPro" id="IPR036942">
    <property type="entry name" value="Beta-barrel_TonB_sf"/>
</dbReference>
<protein>
    <submittedName>
        <fullName evidence="10">TonB-linked outer membrane protein, SusC/RagA family</fullName>
    </submittedName>
</protein>
<evidence type="ECO:0000259" key="9">
    <source>
        <dbReference type="Pfam" id="PF07715"/>
    </source>
</evidence>
<dbReference type="Gene3D" id="2.60.40.1120">
    <property type="entry name" value="Carboxypeptidase-like, regulatory domain"/>
    <property type="match status" value="1"/>
</dbReference>
<dbReference type="SUPFAM" id="SSF56935">
    <property type="entry name" value="Porins"/>
    <property type="match status" value="1"/>
</dbReference>
<evidence type="ECO:0000256" key="8">
    <source>
        <dbReference type="SAM" id="Phobius"/>
    </source>
</evidence>
<dbReference type="SUPFAM" id="SSF49464">
    <property type="entry name" value="Carboxypeptidase regulatory domain-like"/>
    <property type="match status" value="1"/>
</dbReference>
<comment type="subcellular location">
    <subcellularLocation>
        <location evidence="1 7">Cell outer membrane</location>
        <topology evidence="1 7">Multi-pass membrane protein</topology>
    </subcellularLocation>
</comment>
<feature type="transmembrane region" description="Helical" evidence="8">
    <location>
        <begin position="20"/>
        <end position="40"/>
    </location>
</feature>
<dbReference type="Gene3D" id="2.170.130.10">
    <property type="entry name" value="TonB-dependent receptor, plug domain"/>
    <property type="match status" value="1"/>
</dbReference>
<dbReference type="NCBIfam" id="TIGR04056">
    <property type="entry name" value="OMP_RagA_SusC"/>
    <property type="match status" value="1"/>
</dbReference>
<evidence type="ECO:0000313" key="10">
    <source>
        <dbReference type="EMBL" id="SIN94725.1"/>
    </source>
</evidence>
<keyword evidence="2 7" id="KW-0813">Transport</keyword>
<dbReference type="InterPro" id="IPR039426">
    <property type="entry name" value="TonB-dep_rcpt-like"/>
</dbReference>
<gene>
    <name evidence="10" type="ORF">SAMN04488055_2224</name>
</gene>
<comment type="similarity">
    <text evidence="7">Belongs to the TonB-dependent receptor family.</text>
</comment>
<dbReference type="EMBL" id="FSRA01000001">
    <property type="protein sequence ID" value="SIN94725.1"/>
    <property type="molecule type" value="Genomic_DNA"/>
</dbReference>
<dbReference type="Pfam" id="PF07715">
    <property type="entry name" value="Plug"/>
    <property type="match status" value="1"/>
</dbReference>
<accession>A0A1N6FHJ0</accession>
<proteinExistence type="inferred from homology"/>
<evidence type="ECO:0000256" key="7">
    <source>
        <dbReference type="PROSITE-ProRule" id="PRU01360"/>
    </source>
</evidence>
<evidence type="ECO:0000256" key="5">
    <source>
        <dbReference type="ARBA" id="ARBA00023136"/>
    </source>
</evidence>
<dbReference type="InterPro" id="IPR008969">
    <property type="entry name" value="CarboxyPept-like_regulatory"/>
</dbReference>
<keyword evidence="5 7" id="KW-0472">Membrane</keyword>
<reference evidence="10 11" key="1">
    <citation type="submission" date="2016-11" db="EMBL/GenBank/DDBJ databases">
        <authorList>
            <person name="Jaros S."/>
            <person name="Januszkiewicz K."/>
            <person name="Wedrychowicz H."/>
        </authorList>
    </citation>
    <scope>NUCLEOTIDE SEQUENCE [LARGE SCALE GENOMIC DNA]</scope>
    <source>
        <strain evidence="10 11">DSM 24787</strain>
    </source>
</reference>
<dbReference type="Gene3D" id="2.40.170.20">
    <property type="entry name" value="TonB-dependent receptor, beta-barrel domain"/>
    <property type="match status" value="1"/>
</dbReference>
<evidence type="ECO:0000256" key="1">
    <source>
        <dbReference type="ARBA" id="ARBA00004571"/>
    </source>
</evidence>
<organism evidence="10 11">
    <name type="scientific">Chitinophaga niabensis</name>
    <dbReference type="NCBI Taxonomy" id="536979"/>
    <lineage>
        <taxon>Bacteria</taxon>
        <taxon>Pseudomonadati</taxon>
        <taxon>Bacteroidota</taxon>
        <taxon>Chitinophagia</taxon>
        <taxon>Chitinophagales</taxon>
        <taxon>Chitinophagaceae</taxon>
        <taxon>Chitinophaga</taxon>
    </lineage>
</organism>
<dbReference type="STRING" id="536979.SAMN04488055_2224"/>
<evidence type="ECO:0000256" key="4">
    <source>
        <dbReference type="ARBA" id="ARBA00022692"/>
    </source>
</evidence>
<keyword evidence="8" id="KW-1133">Transmembrane helix</keyword>
<dbReference type="NCBIfam" id="TIGR04057">
    <property type="entry name" value="SusC_RagA_signa"/>
    <property type="match status" value="1"/>
</dbReference>
<feature type="domain" description="TonB-dependent receptor plug" evidence="9">
    <location>
        <begin position="222"/>
        <end position="328"/>
    </location>
</feature>
<keyword evidence="4 7" id="KW-0812">Transmembrane</keyword>
<dbReference type="PROSITE" id="PS52016">
    <property type="entry name" value="TONB_DEPENDENT_REC_3"/>
    <property type="match status" value="1"/>
</dbReference>
<dbReference type="Pfam" id="PF13715">
    <property type="entry name" value="CarbopepD_reg_2"/>
    <property type="match status" value="1"/>
</dbReference>
<evidence type="ECO:0000256" key="3">
    <source>
        <dbReference type="ARBA" id="ARBA00022452"/>
    </source>
</evidence>